<dbReference type="Gene3D" id="2.60.40.1180">
    <property type="entry name" value="Golgi alpha-mannosidase II"/>
    <property type="match status" value="1"/>
</dbReference>
<dbReference type="Gene3D" id="3.20.20.80">
    <property type="entry name" value="Glycosidases"/>
    <property type="match status" value="1"/>
</dbReference>
<dbReference type="Pfam" id="PF00128">
    <property type="entry name" value="Alpha-amylase"/>
    <property type="match status" value="1"/>
</dbReference>
<evidence type="ECO:0000256" key="2">
    <source>
        <dbReference type="ARBA" id="ARBA00009000"/>
    </source>
</evidence>
<protein>
    <recommendedName>
        <fullName evidence="3">1,4-alpha-glucan branching enzyme</fullName>
        <ecNumber evidence="3">2.4.1.18</ecNumber>
    </recommendedName>
</protein>
<dbReference type="SUPFAM" id="SSF51445">
    <property type="entry name" value="(Trans)glycosidases"/>
    <property type="match status" value="1"/>
</dbReference>
<dbReference type="InterPro" id="IPR004193">
    <property type="entry name" value="Glyco_hydro_13_N"/>
</dbReference>
<keyword evidence="4" id="KW-0328">Glycosyltransferase</keyword>
<accession>A0ABD0Z961</accession>
<dbReference type="Proteomes" id="UP001558652">
    <property type="component" value="Unassembled WGS sequence"/>
</dbReference>
<dbReference type="PIRSF" id="PIRSF000463">
    <property type="entry name" value="GlgB"/>
    <property type="match status" value="1"/>
</dbReference>
<comment type="catalytic activity">
    <reaction evidence="1">
        <text>Transfers a segment of a (1-&gt;4)-alpha-D-glucan chain to a primary hydroxy group in a similar glucan chain.</text>
        <dbReference type="EC" id="2.4.1.18"/>
    </reaction>
</comment>
<dbReference type="Pfam" id="PF02922">
    <property type="entry name" value="CBM_48"/>
    <property type="match status" value="1"/>
</dbReference>
<sequence length="698" mass="80482">MGGRLSALDPMEVPVPELHVLLERDQYLKPYEREIRRRYAVFSDSLERIDNELGGLDAFTRGYETFGIHVNHDNSISCKEWAPGAKQLYLTGEFNNWNRHSHPFMKCDFGVWNLDIPACEGSCPIEHLSEIKICVQTRNGDMVDRISPWATYAVKPGPNQGQAYKHLFWNPPHYLKYFPNAPRPRKPNGLRIYECHIGIATNECRVGSYKEFATNVVPRIIKLGYNTVQIMAIMEHAYYASFGYQVTSFFAASSRFGTPDDLKELVDICHQAGLYVLLDIVHSHASKNVLDGLNEFDGTDSCYFHSGPRGVHPLWDSRLFDYSQPEVLRFLLSNLRWYYEEYKFDGFRFDGVTSMLYHNRGTQGFSGDYNEYFGLNVDTDALIYLMLANHVMRITCPNTITIAEDVSGMPALCRPVDEGGIGFDYRLGMAIPDKWIELLKTKRDDEWDMGNIVHTLTNRRWMEKTIAYAESHDQALVGDKTIAFWLMDKEMYSGMSLLFEAGPIIDRGIALHKMIRLLTHSLGGEGYLNFIGNEFGHPEWLDFPRVGNNESYHYARRQWNLVDDTNLRYHQLGDFDSAMNLAESKYNWLQAQPAYISWKHESDKVIVFERAGLLFAFNFHPTKSFPDYRVGINEAGTYRIVLDTDQKQYGGYSRLSGDIDYTTQSEPYAGRKCSFQVKLLQKFYLCNVKYVFLCCYLC</sequence>
<dbReference type="CDD" id="cd02854">
    <property type="entry name" value="E_set_GBE_euk_N"/>
    <property type="match status" value="1"/>
</dbReference>
<dbReference type="InterPro" id="IPR037439">
    <property type="entry name" value="Branching_enzy"/>
</dbReference>
<dbReference type="InterPro" id="IPR014756">
    <property type="entry name" value="Ig_E-set"/>
</dbReference>
<dbReference type="InterPro" id="IPR017853">
    <property type="entry name" value="GH"/>
</dbReference>
<evidence type="ECO:0000259" key="8">
    <source>
        <dbReference type="SMART" id="SM00642"/>
    </source>
</evidence>
<dbReference type="InterPro" id="IPR013780">
    <property type="entry name" value="Glyco_hydro_b"/>
</dbReference>
<evidence type="ECO:0000313" key="10">
    <source>
        <dbReference type="Proteomes" id="UP001558652"/>
    </source>
</evidence>
<dbReference type="SUPFAM" id="SSF81296">
    <property type="entry name" value="E set domains"/>
    <property type="match status" value="1"/>
</dbReference>
<dbReference type="GO" id="GO:0044042">
    <property type="term" value="P:glucan metabolic process"/>
    <property type="evidence" value="ECO:0007669"/>
    <property type="project" value="UniProtKB-ARBA"/>
</dbReference>
<dbReference type="PANTHER" id="PTHR43651:SF3">
    <property type="entry name" value="1,4-ALPHA-GLUCAN-BRANCHING ENZYME"/>
    <property type="match status" value="1"/>
</dbReference>
<evidence type="ECO:0000256" key="3">
    <source>
        <dbReference type="ARBA" id="ARBA00012541"/>
    </source>
</evidence>
<evidence type="ECO:0000256" key="4">
    <source>
        <dbReference type="ARBA" id="ARBA00022676"/>
    </source>
</evidence>
<dbReference type="SUPFAM" id="SSF51011">
    <property type="entry name" value="Glycosyl hydrolase domain"/>
    <property type="match status" value="1"/>
</dbReference>
<dbReference type="GO" id="GO:0003844">
    <property type="term" value="F:1,4-alpha-glucan branching enzyme activity"/>
    <property type="evidence" value="ECO:0007669"/>
    <property type="project" value="UniProtKB-EC"/>
</dbReference>
<dbReference type="SMART" id="SM00642">
    <property type="entry name" value="Aamy"/>
    <property type="match status" value="1"/>
</dbReference>
<dbReference type="InterPro" id="IPR006047">
    <property type="entry name" value="GH13_cat_dom"/>
</dbReference>
<name>A0ABD0Z961_9HEMI</name>
<dbReference type="AlphaFoldDB" id="A0ABD0Z961"/>
<dbReference type="FunFam" id="2.60.40.1180:FF:000003">
    <property type="entry name" value="1,4-alpha-glucan-branching enzyme, chloroplastic/amyloplastic"/>
    <property type="match status" value="1"/>
</dbReference>
<evidence type="ECO:0000313" key="9">
    <source>
        <dbReference type="EMBL" id="KAL1131894.1"/>
    </source>
</evidence>
<feature type="active site" description="Proton donor" evidence="7">
    <location>
        <position position="404"/>
    </location>
</feature>
<evidence type="ECO:0000256" key="1">
    <source>
        <dbReference type="ARBA" id="ARBA00000826"/>
    </source>
</evidence>
<comment type="pathway">
    <text evidence="6">Glycan biosynthesis.</text>
</comment>
<dbReference type="EC" id="2.4.1.18" evidence="3"/>
<proteinExistence type="inferred from homology"/>
<comment type="caution">
    <text evidence="9">The sequence shown here is derived from an EMBL/GenBank/DDBJ whole genome shotgun (WGS) entry which is preliminary data.</text>
</comment>
<reference evidence="9 10" key="1">
    <citation type="submission" date="2024-07" db="EMBL/GenBank/DDBJ databases">
        <title>Chromosome-level genome assembly of the water stick insect Ranatra chinensis (Heteroptera: Nepidae).</title>
        <authorList>
            <person name="Liu X."/>
        </authorList>
    </citation>
    <scope>NUCLEOTIDE SEQUENCE [LARGE SCALE GENOMIC DNA]</scope>
    <source>
        <strain evidence="9">Cailab_2021Rc</strain>
        <tissue evidence="9">Muscle</tissue>
    </source>
</reference>
<dbReference type="EMBL" id="JBFDAA010000006">
    <property type="protein sequence ID" value="KAL1131894.1"/>
    <property type="molecule type" value="Genomic_DNA"/>
</dbReference>
<dbReference type="FunFam" id="3.20.20.80:FF:000001">
    <property type="entry name" value="1,4-alpha-glucan branching enzyme"/>
    <property type="match status" value="1"/>
</dbReference>
<feature type="active site" description="Nucleophile" evidence="7">
    <location>
        <position position="350"/>
    </location>
</feature>
<evidence type="ECO:0000256" key="6">
    <source>
        <dbReference type="ARBA" id="ARBA00060592"/>
    </source>
</evidence>
<feature type="domain" description="Glycosyl hydrolase family 13 catalytic" evidence="8">
    <location>
        <begin position="162"/>
        <end position="560"/>
    </location>
</feature>
<evidence type="ECO:0000256" key="5">
    <source>
        <dbReference type="ARBA" id="ARBA00022679"/>
    </source>
</evidence>
<keyword evidence="10" id="KW-1185">Reference proteome</keyword>
<dbReference type="PANTHER" id="PTHR43651">
    <property type="entry name" value="1,4-ALPHA-GLUCAN-BRANCHING ENZYME"/>
    <property type="match status" value="1"/>
</dbReference>
<dbReference type="CDD" id="cd11321">
    <property type="entry name" value="AmyAc_bac_euk_BE"/>
    <property type="match status" value="1"/>
</dbReference>
<gene>
    <name evidence="9" type="ORF">AAG570_011505</name>
</gene>
<keyword evidence="5" id="KW-0808">Transferase</keyword>
<dbReference type="Gene3D" id="2.60.40.10">
    <property type="entry name" value="Immunoglobulins"/>
    <property type="match status" value="1"/>
</dbReference>
<dbReference type="InterPro" id="IPR013783">
    <property type="entry name" value="Ig-like_fold"/>
</dbReference>
<evidence type="ECO:0000256" key="7">
    <source>
        <dbReference type="PIRSR" id="PIRSR000463-1"/>
    </source>
</evidence>
<comment type="similarity">
    <text evidence="2">Belongs to the glycosyl hydrolase 13 family. GlgB subfamily.</text>
</comment>
<dbReference type="InterPro" id="IPR006048">
    <property type="entry name" value="A-amylase/branching_C"/>
</dbReference>
<organism evidence="9 10">
    <name type="scientific">Ranatra chinensis</name>
    <dbReference type="NCBI Taxonomy" id="642074"/>
    <lineage>
        <taxon>Eukaryota</taxon>
        <taxon>Metazoa</taxon>
        <taxon>Ecdysozoa</taxon>
        <taxon>Arthropoda</taxon>
        <taxon>Hexapoda</taxon>
        <taxon>Insecta</taxon>
        <taxon>Pterygota</taxon>
        <taxon>Neoptera</taxon>
        <taxon>Paraneoptera</taxon>
        <taxon>Hemiptera</taxon>
        <taxon>Heteroptera</taxon>
        <taxon>Panheteroptera</taxon>
        <taxon>Nepomorpha</taxon>
        <taxon>Nepidae</taxon>
        <taxon>Ranatrinae</taxon>
        <taxon>Ranatra</taxon>
    </lineage>
</organism>
<dbReference type="Pfam" id="PF02806">
    <property type="entry name" value="Alpha-amylase_C"/>
    <property type="match status" value="1"/>
</dbReference>